<reference evidence="8" key="1">
    <citation type="journal article" date="2020" name="mSystems">
        <title>Genome- and Community-Level Interaction Insights into Carbon Utilization and Element Cycling Functions of Hydrothermarchaeota in Hydrothermal Sediment.</title>
        <authorList>
            <person name="Zhou Z."/>
            <person name="Liu Y."/>
            <person name="Xu W."/>
            <person name="Pan J."/>
            <person name="Luo Z.H."/>
            <person name="Li M."/>
        </authorList>
    </citation>
    <scope>NUCLEOTIDE SEQUENCE [LARGE SCALE GENOMIC DNA]</scope>
    <source>
        <strain evidence="8">HyVt-570</strain>
    </source>
</reference>
<keyword evidence="3" id="KW-0540">Nuclease</keyword>
<dbReference type="EMBL" id="DRPZ01000184">
    <property type="protein sequence ID" value="HGY09759.1"/>
    <property type="molecule type" value="Genomic_DNA"/>
</dbReference>
<sequence>MLRPLPYREVRRKLEAAGFVFYSQKGSHVKFIRKDGGNIRTVIVPAHKEIAVGTLRSILRQAGIAPEDFNEL</sequence>
<keyword evidence="7" id="KW-0346">Stress response</keyword>
<keyword evidence="5" id="KW-0378">Hydrolase</keyword>
<accession>A0A7C4ZHJ6</accession>
<keyword evidence="4" id="KW-0255">Endonuclease</keyword>
<evidence type="ECO:0000256" key="4">
    <source>
        <dbReference type="ARBA" id="ARBA00022759"/>
    </source>
</evidence>
<dbReference type="GO" id="GO:0003729">
    <property type="term" value="F:mRNA binding"/>
    <property type="evidence" value="ECO:0007669"/>
    <property type="project" value="InterPro"/>
</dbReference>
<keyword evidence="2" id="KW-1277">Toxin-antitoxin system</keyword>
<comment type="caution">
    <text evidence="8">The sequence shown here is derived from an EMBL/GenBank/DDBJ whole genome shotgun (WGS) entry which is preliminary data.</text>
</comment>
<keyword evidence="6" id="KW-0694">RNA-binding</keyword>
<evidence type="ECO:0000256" key="3">
    <source>
        <dbReference type="ARBA" id="ARBA00022722"/>
    </source>
</evidence>
<dbReference type="AlphaFoldDB" id="A0A7C4ZHJ6"/>
<dbReference type="Gene3D" id="3.30.920.30">
    <property type="entry name" value="Hypothetical protein"/>
    <property type="match status" value="1"/>
</dbReference>
<evidence type="ECO:0000256" key="5">
    <source>
        <dbReference type="ARBA" id="ARBA00022801"/>
    </source>
</evidence>
<dbReference type="Pfam" id="PF07927">
    <property type="entry name" value="HicA_toxin"/>
    <property type="match status" value="1"/>
</dbReference>
<dbReference type="Proteomes" id="UP000885759">
    <property type="component" value="Unassembled WGS sequence"/>
</dbReference>
<name>A0A7C4ZHJ6_9DEIN</name>
<evidence type="ECO:0000313" key="8">
    <source>
        <dbReference type="EMBL" id="HGY09759.1"/>
    </source>
</evidence>
<evidence type="ECO:0000256" key="2">
    <source>
        <dbReference type="ARBA" id="ARBA00022649"/>
    </source>
</evidence>
<dbReference type="InterPro" id="IPR012933">
    <property type="entry name" value="HicA_mRNA_interferase"/>
</dbReference>
<dbReference type="SUPFAM" id="SSF54786">
    <property type="entry name" value="YcfA/nrd intein domain"/>
    <property type="match status" value="1"/>
</dbReference>
<dbReference type="GO" id="GO:0016787">
    <property type="term" value="F:hydrolase activity"/>
    <property type="evidence" value="ECO:0007669"/>
    <property type="project" value="UniProtKB-KW"/>
</dbReference>
<evidence type="ECO:0000256" key="6">
    <source>
        <dbReference type="ARBA" id="ARBA00022884"/>
    </source>
</evidence>
<evidence type="ECO:0000256" key="7">
    <source>
        <dbReference type="ARBA" id="ARBA00023016"/>
    </source>
</evidence>
<dbReference type="InterPro" id="IPR038570">
    <property type="entry name" value="HicA_sf"/>
</dbReference>
<protein>
    <submittedName>
        <fullName evidence="8">Type II toxin-antitoxin system HicA family toxin</fullName>
    </submittedName>
</protein>
<proteinExistence type="inferred from homology"/>
<gene>
    <name evidence="8" type="ORF">ENK37_06890</name>
</gene>
<organism evidence="8">
    <name type="scientific">Oceanithermus profundus</name>
    <dbReference type="NCBI Taxonomy" id="187137"/>
    <lineage>
        <taxon>Bacteria</taxon>
        <taxon>Thermotogati</taxon>
        <taxon>Deinococcota</taxon>
        <taxon>Deinococci</taxon>
        <taxon>Thermales</taxon>
        <taxon>Thermaceae</taxon>
        <taxon>Oceanithermus</taxon>
    </lineage>
</organism>
<comment type="similarity">
    <text evidence="1">Belongs to the HicA mRNA interferase family.</text>
</comment>
<dbReference type="GO" id="GO:0004519">
    <property type="term" value="F:endonuclease activity"/>
    <property type="evidence" value="ECO:0007669"/>
    <property type="project" value="UniProtKB-KW"/>
</dbReference>
<evidence type="ECO:0000256" key="1">
    <source>
        <dbReference type="ARBA" id="ARBA00006620"/>
    </source>
</evidence>